<sequence>MAPHLLHGTIHATIFEVDRLHSGWDFNACFKPTSQGRGKKFLSQVKRMILCSPEVNKYNSFDNQVKQISHQLFIIFIKKILGCRLENLRNGRLGKGKSCKNKNDRDRNNQPRWYESFHIYCAHNVSNIIFTVKDDNPVVQFLSAELTSRSRRSSTRTMSTGWLEILDGRS</sequence>
<reference evidence="2" key="1">
    <citation type="journal article" date="2017" name="Nature">
        <title>The sunflower genome provides insights into oil metabolism, flowering and Asterid evolution.</title>
        <authorList>
            <person name="Badouin H."/>
            <person name="Gouzy J."/>
            <person name="Grassa C.J."/>
            <person name="Murat F."/>
            <person name="Staton S.E."/>
            <person name="Cottret L."/>
            <person name="Lelandais-Briere C."/>
            <person name="Owens G.L."/>
            <person name="Carrere S."/>
            <person name="Mayjonade B."/>
            <person name="Legrand L."/>
            <person name="Gill N."/>
            <person name="Kane N.C."/>
            <person name="Bowers J.E."/>
            <person name="Hubner S."/>
            <person name="Bellec A."/>
            <person name="Berard A."/>
            <person name="Berges H."/>
            <person name="Blanchet N."/>
            <person name="Boniface M.C."/>
            <person name="Brunel D."/>
            <person name="Catrice O."/>
            <person name="Chaidir N."/>
            <person name="Claudel C."/>
            <person name="Donnadieu C."/>
            <person name="Faraut T."/>
            <person name="Fievet G."/>
            <person name="Helmstetter N."/>
            <person name="King M."/>
            <person name="Knapp S.J."/>
            <person name="Lai Z."/>
            <person name="Le Paslier M.C."/>
            <person name="Lippi Y."/>
            <person name="Lorenzon L."/>
            <person name="Mandel J.R."/>
            <person name="Marage G."/>
            <person name="Marchand G."/>
            <person name="Marquand E."/>
            <person name="Bret-Mestries E."/>
            <person name="Morien E."/>
            <person name="Nambeesan S."/>
            <person name="Nguyen T."/>
            <person name="Pegot-Espagnet P."/>
            <person name="Pouilly N."/>
            <person name="Raftis F."/>
            <person name="Sallet E."/>
            <person name="Schiex T."/>
            <person name="Thomas J."/>
            <person name="Vandecasteele C."/>
            <person name="Vares D."/>
            <person name="Vear F."/>
            <person name="Vautrin S."/>
            <person name="Crespi M."/>
            <person name="Mangin B."/>
            <person name="Burke J.M."/>
            <person name="Salse J."/>
            <person name="Munos S."/>
            <person name="Vincourt P."/>
            <person name="Rieseberg L.H."/>
            <person name="Langlade N.B."/>
        </authorList>
    </citation>
    <scope>NUCLEOTIDE SEQUENCE [LARGE SCALE GENOMIC DNA]</scope>
    <source>
        <strain evidence="2">cv. SF193</strain>
    </source>
</reference>
<dbReference type="Proteomes" id="UP000215914">
    <property type="component" value="Chromosome 5"/>
</dbReference>
<dbReference type="STRING" id="4232.A0A251ULD6"/>
<organism evidence="1 2">
    <name type="scientific">Helianthus annuus</name>
    <name type="common">Common sunflower</name>
    <dbReference type="NCBI Taxonomy" id="4232"/>
    <lineage>
        <taxon>Eukaryota</taxon>
        <taxon>Viridiplantae</taxon>
        <taxon>Streptophyta</taxon>
        <taxon>Embryophyta</taxon>
        <taxon>Tracheophyta</taxon>
        <taxon>Spermatophyta</taxon>
        <taxon>Magnoliopsida</taxon>
        <taxon>eudicotyledons</taxon>
        <taxon>Gunneridae</taxon>
        <taxon>Pentapetalae</taxon>
        <taxon>asterids</taxon>
        <taxon>campanulids</taxon>
        <taxon>Asterales</taxon>
        <taxon>Asteraceae</taxon>
        <taxon>Asteroideae</taxon>
        <taxon>Heliantheae alliance</taxon>
        <taxon>Heliantheae</taxon>
        <taxon>Helianthus</taxon>
    </lineage>
</organism>
<dbReference type="AlphaFoldDB" id="A0A251ULD6"/>
<evidence type="ECO:0000313" key="1">
    <source>
        <dbReference type="EMBL" id="OTG23869.1"/>
    </source>
</evidence>
<keyword evidence="2" id="KW-1185">Reference proteome</keyword>
<gene>
    <name evidence="1" type="ORF">HannXRQ_Chr05g0130421</name>
</gene>
<protein>
    <submittedName>
        <fullName evidence="1">Putative phospholipase D family</fullName>
    </submittedName>
</protein>
<evidence type="ECO:0000313" key="2">
    <source>
        <dbReference type="Proteomes" id="UP000215914"/>
    </source>
</evidence>
<name>A0A251ULD6_HELAN</name>
<accession>A0A251ULD6</accession>
<dbReference type="EMBL" id="CM007894">
    <property type="protein sequence ID" value="OTG23869.1"/>
    <property type="molecule type" value="Genomic_DNA"/>
</dbReference>
<dbReference type="InParanoid" id="A0A251ULD6"/>
<proteinExistence type="predicted"/>